<dbReference type="OrthoDB" id="2078085at2"/>
<dbReference type="RefSeq" id="WP_069655993.1">
    <property type="nucleotide sequence ID" value="NZ_MIJF01000006.1"/>
</dbReference>
<dbReference type="InterPro" id="IPR025681">
    <property type="entry name" value="COOH-NH2_lig"/>
</dbReference>
<sequence length="448" mass="52136">MTTSRFYDNQLNNFNSPIDMPFVINKNAKKISDKNELINQLRILNLHGVNTPLIKNTNQVKKIKFQRIYYLPVFQQRVLGFFKLVSSNKESWTNTTVLRDKNKGYLKEVSHLQSKREERRVKKEAVRATYALNLDYAVVKIGVTIGAKAWVIYVNPYPKHNSKINALLEKAEEDFIAKWDRVSQNFKKNVVLGADPEFVLQDKNGNLILASTYLPKRGMVGCDYIWTNRDRTQLPLAELRPAPANDVRKLVINLYKSMLLGTKKISNRELKWLAGAMPIKGYPLGGHIHFSNLWLNSFLLRALDNYLTLTITLLEDKNGIARRPKYGFLGDYRLKSHNGFEYRTLPSWLVSPTITKGVLALAKLIAENYFYLYQNPLKDVNIQIAYYTGNKEVLRPIVKELWQELKQLKDFSLYEKYLIPLENLIEKGFTWDETKDIRRLWLLPPFGR</sequence>
<dbReference type="AlphaFoldDB" id="A0A1D2YWT1"/>
<reference evidence="1 2" key="1">
    <citation type="submission" date="2016-09" db="EMBL/GenBank/DDBJ databases">
        <title>Draft genome sequence for the type strain of Vulcanibacillus modesticaldus BR, a strictly anaerobic, moderately thermophilic, and nitrate-reducing bacterium from deep sea-hydrothermal vents of the Mid-Atlantic Ridge.</title>
        <authorList>
            <person name="Abin C.A."/>
            <person name="Hollibaugh J.T."/>
        </authorList>
    </citation>
    <scope>NUCLEOTIDE SEQUENCE [LARGE SCALE GENOMIC DNA]</scope>
    <source>
        <strain evidence="1 2">BR</strain>
    </source>
</reference>
<organism evidence="1 2">
    <name type="scientific">Vulcanibacillus modesticaldus</name>
    <dbReference type="NCBI Taxonomy" id="337097"/>
    <lineage>
        <taxon>Bacteria</taxon>
        <taxon>Bacillati</taxon>
        <taxon>Bacillota</taxon>
        <taxon>Bacilli</taxon>
        <taxon>Bacillales</taxon>
        <taxon>Bacillaceae</taxon>
        <taxon>Vulcanibacillus</taxon>
    </lineage>
</organism>
<dbReference type="Pfam" id="PF14395">
    <property type="entry name" value="COOH-NH2_lig"/>
    <property type="match status" value="1"/>
</dbReference>
<gene>
    <name evidence="1" type="ORF">BHF71_06135</name>
</gene>
<protein>
    <recommendedName>
        <fullName evidence="3">PhiEco32-like amidoligase-type 2 protein</fullName>
    </recommendedName>
</protein>
<accession>A0A1D2YWT1</accession>
<comment type="caution">
    <text evidence="1">The sequence shown here is derived from an EMBL/GenBank/DDBJ whole genome shotgun (WGS) entry which is preliminary data.</text>
</comment>
<proteinExistence type="predicted"/>
<evidence type="ECO:0000313" key="1">
    <source>
        <dbReference type="EMBL" id="OEG00179.1"/>
    </source>
</evidence>
<name>A0A1D2YWT1_9BACI</name>
<dbReference type="EMBL" id="MIJF01000006">
    <property type="protein sequence ID" value="OEG00179.1"/>
    <property type="molecule type" value="Genomic_DNA"/>
</dbReference>
<evidence type="ECO:0008006" key="3">
    <source>
        <dbReference type="Google" id="ProtNLM"/>
    </source>
</evidence>
<dbReference type="STRING" id="337097.BHF71_06135"/>
<evidence type="ECO:0000313" key="2">
    <source>
        <dbReference type="Proteomes" id="UP000243739"/>
    </source>
</evidence>
<dbReference type="Proteomes" id="UP000243739">
    <property type="component" value="Unassembled WGS sequence"/>
</dbReference>
<keyword evidence="2" id="KW-1185">Reference proteome</keyword>